<dbReference type="PROSITE" id="PS51085">
    <property type="entry name" value="2FE2S_FER_2"/>
    <property type="match status" value="1"/>
</dbReference>
<dbReference type="InterPro" id="IPR036010">
    <property type="entry name" value="2Fe-2S_ferredoxin-like_sf"/>
</dbReference>
<dbReference type="CDD" id="cd00207">
    <property type="entry name" value="fer2"/>
    <property type="match status" value="1"/>
</dbReference>
<dbReference type="OrthoDB" id="268593at2759"/>
<evidence type="ECO:0000259" key="7">
    <source>
        <dbReference type="PROSITE" id="PS51085"/>
    </source>
</evidence>
<keyword evidence="2" id="KW-0001">2Fe-2S</keyword>
<organism evidence="8 9">
    <name type="scientific">Suillus placidus</name>
    <dbReference type="NCBI Taxonomy" id="48579"/>
    <lineage>
        <taxon>Eukaryota</taxon>
        <taxon>Fungi</taxon>
        <taxon>Dikarya</taxon>
        <taxon>Basidiomycota</taxon>
        <taxon>Agaricomycotina</taxon>
        <taxon>Agaricomycetes</taxon>
        <taxon>Agaricomycetidae</taxon>
        <taxon>Boletales</taxon>
        <taxon>Suillineae</taxon>
        <taxon>Suillaceae</taxon>
        <taxon>Suillus</taxon>
    </lineage>
</organism>
<keyword evidence="4" id="KW-0408">Iron</keyword>
<comment type="caution">
    <text evidence="8">The sequence shown here is derived from an EMBL/GenBank/DDBJ whole genome shotgun (WGS) entry which is preliminary data.</text>
</comment>
<evidence type="ECO:0000313" key="9">
    <source>
        <dbReference type="Proteomes" id="UP000714275"/>
    </source>
</evidence>
<dbReference type="PANTHER" id="PTHR23426">
    <property type="entry name" value="FERREDOXIN/ADRENODOXIN"/>
    <property type="match status" value="1"/>
</dbReference>
<accession>A0A9P7D0A6</accession>
<gene>
    <name evidence="8" type="ORF">EV702DRAFT_565845</name>
</gene>
<dbReference type="InterPro" id="IPR001041">
    <property type="entry name" value="2Fe-2S_ferredoxin-type"/>
</dbReference>
<dbReference type="InterPro" id="IPR018298">
    <property type="entry name" value="Adrenodoxin_Fe-S_BS"/>
</dbReference>
<feature type="domain" description="2Fe-2S ferredoxin-type" evidence="7">
    <location>
        <begin position="62"/>
        <end position="167"/>
    </location>
</feature>
<protein>
    <submittedName>
        <fullName evidence="8">Ferredoxin</fullName>
    </submittedName>
</protein>
<dbReference type="GO" id="GO:0005739">
    <property type="term" value="C:mitochondrion"/>
    <property type="evidence" value="ECO:0007669"/>
    <property type="project" value="TreeGrafter"/>
</dbReference>
<evidence type="ECO:0000256" key="5">
    <source>
        <dbReference type="ARBA" id="ARBA00023014"/>
    </source>
</evidence>
<comment type="cofactor">
    <cofactor evidence="6">
        <name>[2Fe-2S] cluster</name>
        <dbReference type="ChEBI" id="CHEBI:190135"/>
    </cofactor>
</comment>
<keyword evidence="5" id="KW-0411">Iron-sulfur</keyword>
<dbReference type="AlphaFoldDB" id="A0A9P7D0A6"/>
<sequence>MSSFRILRSMRMSAVVHDRPIHLLDHWTRSNSQNLGNLSLRSWLHGSQIQRHGNVTRPDPGTGIKLHFKDSKGNLLKTIEANEGDDILSLAHEHDIDLEGACEGSVACSTCHVVLSPEHYDLLPEPSDDENDMLDMAFGLTDTSRLGCQVHITRELDEMTATLPSATRNMFVDGKKPTHH</sequence>
<dbReference type="GO" id="GO:0140647">
    <property type="term" value="P:P450-containing electron transport chain"/>
    <property type="evidence" value="ECO:0007669"/>
    <property type="project" value="InterPro"/>
</dbReference>
<dbReference type="PRINTS" id="PR00355">
    <property type="entry name" value="ADRENODOXIN"/>
</dbReference>
<dbReference type="InterPro" id="IPR012675">
    <property type="entry name" value="Beta-grasp_dom_sf"/>
</dbReference>
<comment type="similarity">
    <text evidence="1">Belongs to the adrenodoxin/putidaredoxin family.</text>
</comment>
<evidence type="ECO:0000313" key="8">
    <source>
        <dbReference type="EMBL" id="KAG1773592.1"/>
    </source>
</evidence>
<name>A0A9P7D0A6_9AGAM</name>
<dbReference type="Gene3D" id="3.10.20.30">
    <property type="match status" value="1"/>
</dbReference>
<dbReference type="GO" id="GO:0046872">
    <property type="term" value="F:metal ion binding"/>
    <property type="evidence" value="ECO:0007669"/>
    <property type="project" value="UniProtKB-KW"/>
</dbReference>
<dbReference type="Proteomes" id="UP000714275">
    <property type="component" value="Unassembled WGS sequence"/>
</dbReference>
<keyword evidence="3" id="KW-0479">Metal-binding</keyword>
<dbReference type="Pfam" id="PF00111">
    <property type="entry name" value="Fer2"/>
    <property type="match status" value="1"/>
</dbReference>
<evidence type="ECO:0000256" key="1">
    <source>
        <dbReference type="ARBA" id="ARBA00010914"/>
    </source>
</evidence>
<dbReference type="GO" id="GO:0051537">
    <property type="term" value="F:2 iron, 2 sulfur cluster binding"/>
    <property type="evidence" value="ECO:0007669"/>
    <property type="project" value="UniProtKB-KW"/>
</dbReference>
<evidence type="ECO:0000256" key="4">
    <source>
        <dbReference type="ARBA" id="ARBA00023004"/>
    </source>
</evidence>
<keyword evidence="9" id="KW-1185">Reference proteome</keyword>
<dbReference type="EMBL" id="JABBWD010000047">
    <property type="protein sequence ID" value="KAG1773592.1"/>
    <property type="molecule type" value="Genomic_DNA"/>
</dbReference>
<evidence type="ECO:0000256" key="6">
    <source>
        <dbReference type="ARBA" id="ARBA00034078"/>
    </source>
</evidence>
<evidence type="ECO:0000256" key="3">
    <source>
        <dbReference type="ARBA" id="ARBA00022723"/>
    </source>
</evidence>
<dbReference type="PROSITE" id="PS00814">
    <property type="entry name" value="ADX"/>
    <property type="match status" value="1"/>
</dbReference>
<dbReference type="InterPro" id="IPR001055">
    <property type="entry name" value="Adrenodoxin-like"/>
</dbReference>
<dbReference type="PANTHER" id="PTHR23426:SF65">
    <property type="entry name" value="FERREDOXIN-2, MITOCHONDRIAL"/>
    <property type="match status" value="1"/>
</dbReference>
<proteinExistence type="inferred from homology"/>
<dbReference type="SUPFAM" id="SSF54292">
    <property type="entry name" value="2Fe-2S ferredoxin-like"/>
    <property type="match status" value="1"/>
</dbReference>
<reference evidence="8" key="1">
    <citation type="journal article" date="2020" name="New Phytol.">
        <title>Comparative genomics reveals dynamic genome evolution in host specialist ectomycorrhizal fungi.</title>
        <authorList>
            <person name="Lofgren L.A."/>
            <person name="Nguyen N.H."/>
            <person name="Vilgalys R."/>
            <person name="Ruytinx J."/>
            <person name="Liao H.L."/>
            <person name="Branco S."/>
            <person name="Kuo A."/>
            <person name="LaButti K."/>
            <person name="Lipzen A."/>
            <person name="Andreopoulos W."/>
            <person name="Pangilinan J."/>
            <person name="Riley R."/>
            <person name="Hundley H."/>
            <person name="Na H."/>
            <person name="Barry K."/>
            <person name="Grigoriev I.V."/>
            <person name="Stajich J.E."/>
            <person name="Kennedy P.G."/>
        </authorList>
    </citation>
    <scope>NUCLEOTIDE SEQUENCE</scope>
    <source>
        <strain evidence="8">DOB743</strain>
    </source>
</reference>
<evidence type="ECO:0000256" key="2">
    <source>
        <dbReference type="ARBA" id="ARBA00022714"/>
    </source>
</evidence>
<dbReference type="GO" id="GO:0009055">
    <property type="term" value="F:electron transfer activity"/>
    <property type="evidence" value="ECO:0007669"/>
    <property type="project" value="TreeGrafter"/>
</dbReference>